<dbReference type="Proteomes" id="UP000886998">
    <property type="component" value="Unassembled WGS sequence"/>
</dbReference>
<organism evidence="3 4">
    <name type="scientific">Trichonephila inaurata madagascariensis</name>
    <dbReference type="NCBI Taxonomy" id="2747483"/>
    <lineage>
        <taxon>Eukaryota</taxon>
        <taxon>Metazoa</taxon>
        <taxon>Ecdysozoa</taxon>
        <taxon>Arthropoda</taxon>
        <taxon>Chelicerata</taxon>
        <taxon>Arachnida</taxon>
        <taxon>Araneae</taxon>
        <taxon>Araneomorphae</taxon>
        <taxon>Entelegynae</taxon>
        <taxon>Araneoidea</taxon>
        <taxon>Nephilidae</taxon>
        <taxon>Trichonephila</taxon>
        <taxon>Trichonephila inaurata</taxon>
    </lineage>
</organism>
<dbReference type="InterPro" id="IPR006553">
    <property type="entry name" value="Leu-rich_rpt_Cys-con_subtyp"/>
</dbReference>
<dbReference type="SMART" id="SM00367">
    <property type="entry name" value="LRR_CC"/>
    <property type="match status" value="6"/>
</dbReference>
<dbReference type="OrthoDB" id="27842at2759"/>
<dbReference type="GO" id="GO:0031146">
    <property type="term" value="P:SCF-dependent proteasomal ubiquitin-dependent protein catabolic process"/>
    <property type="evidence" value="ECO:0007669"/>
    <property type="project" value="TreeGrafter"/>
</dbReference>
<feature type="non-terminal residue" evidence="3">
    <location>
        <position position="1"/>
    </location>
</feature>
<comment type="caution">
    <text evidence="3">The sequence shown here is derived from an EMBL/GenBank/DDBJ whole genome shotgun (WGS) entry which is preliminary data.</text>
</comment>
<evidence type="ECO:0000256" key="1">
    <source>
        <dbReference type="ARBA" id="ARBA00022786"/>
    </source>
</evidence>
<feature type="domain" description="F-box" evidence="2">
    <location>
        <begin position="59"/>
        <end position="89"/>
    </location>
</feature>
<keyword evidence="1" id="KW-0833">Ubl conjugation pathway</keyword>
<dbReference type="EMBL" id="BMAV01019154">
    <property type="protein sequence ID" value="GFY71911.1"/>
    <property type="molecule type" value="Genomic_DNA"/>
</dbReference>
<dbReference type="SUPFAM" id="SSF81383">
    <property type="entry name" value="F-box domain"/>
    <property type="match status" value="1"/>
</dbReference>
<protein>
    <submittedName>
        <fullName evidence="3">F-box domain-containing protein</fullName>
    </submittedName>
</protein>
<dbReference type="Gene3D" id="1.20.1280.50">
    <property type="match status" value="1"/>
</dbReference>
<proteinExistence type="predicted"/>
<evidence type="ECO:0000259" key="2">
    <source>
        <dbReference type="Pfam" id="PF12937"/>
    </source>
</evidence>
<dbReference type="InterPro" id="IPR036047">
    <property type="entry name" value="F-box-like_dom_sf"/>
</dbReference>
<accession>A0A8X6YJ52</accession>
<dbReference type="InterPro" id="IPR001810">
    <property type="entry name" value="F-box_dom"/>
</dbReference>
<evidence type="ECO:0000313" key="3">
    <source>
        <dbReference type="EMBL" id="GFY71911.1"/>
    </source>
</evidence>
<dbReference type="GO" id="GO:0019005">
    <property type="term" value="C:SCF ubiquitin ligase complex"/>
    <property type="evidence" value="ECO:0007669"/>
    <property type="project" value="TreeGrafter"/>
</dbReference>
<keyword evidence="4" id="KW-1185">Reference proteome</keyword>
<gene>
    <name evidence="3" type="primary">AVEN_88523_1</name>
    <name evidence="3" type="ORF">TNIN_199751</name>
</gene>
<name>A0A8X6YJ52_9ARAC</name>
<dbReference type="SUPFAM" id="SSF52047">
    <property type="entry name" value="RNI-like"/>
    <property type="match status" value="1"/>
</dbReference>
<dbReference type="Pfam" id="PF12937">
    <property type="entry name" value="F-box-like"/>
    <property type="match status" value="1"/>
</dbReference>
<dbReference type="AlphaFoldDB" id="A0A8X6YJ52"/>
<sequence>AGVILFDEKTDYVCYGKIVGVTHEYGVLISHSTYAPDIVAVNFSRHSIDKILKEPRAGVLIRIFQFLDVRSRLKASLVCKTWFQIMDHPQMLCDVKVQFSGEVDEAIKRFSRMTRKFQWFSFVRVIIRAPVVDFLKNYSKQFVILSFHECTEIYGKSESEVQDKILHCDNLRILDVSNSDIAFSFSPLLNLTELKLCFFSGLSDYIVSQFSKSLSKLEKLSLGDSVVYEEEVCKNIYATEEEIETNPSQTYLSFLCIKMLIEKNRATLRNINFTNLRLTSEDILTISKIEDLKLTHILFPEKLNSIHVERFCENQTSLVAVDFTTSVHVEDNTVYAVIKCLQNLQELVLFNKRKIDKCIIEILQLENLVKLDLYCCSNISQLSYQEALLNLKTFKLKSLNLASANISDDNLFKLLKCNKNIRYLNVSDTCISNKTLNMICNNLILLECLILSSCREISDSGLTGEFENYSDSLTPTPLSNLKYLTQLNLSKSSLITNEGCIKAIRFPKLEKLLLNKCRRLILCREFKKELKTQNPYLHNFNPSY</sequence>
<evidence type="ECO:0000313" key="4">
    <source>
        <dbReference type="Proteomes" id="UP000886998"/>
    </source>
</evidence>
<dbReference type="InterPro" id="IPR032675">
    <property type="entry name" value="LRR_dom_sf"/>
</dbReference>
<dbReference type="Gene3D" id="3.80.10.10">
    <property type="entry name" value="Ribonuclease Inhibitor"/>
    <property type="match status" value="1"/>
</dbReference>
<dbReference type="PANTHER" id="PTHR13318">
    <property type="entry name" value="PARTNER OF PAIRED, ISOFORM B-RELATED"/>
    <property type="match status" value="1"/>
</dbReference>
<reference evidence="3" key="1">
    <citation type="submission" date="2020-08" db="EMBL/GenBank/DDBJ databases">
        <title>Multicomponent nature underlies the extraordinary mechanical properties of spider dragline silk.</title>
        <authorList>
            <person name="Kono N."/>
            <person name="Nakamura H."/>
            <person name="Mori M."/>
            <person name="Yoshida Y."/>
            <person name="Ohtoshi R."/>
            <person name="Malay A.D."/>
            <person name="Moran D.A.P."/>
            <person name="Tomita M."/>
            <person name="Numata K."/>
            <person name="Arakawa K."/>
        </authorList>
    </citation>
    <scope>NUCLEOTIDE SEQUENCE</scope>
</reference>